<protein>
    <recommendedName>
        <fullName evidence="3">Protein ALP1-like</fullName>
    </recommendedName>
</protein>
<name>A0AAV0WSZ0_9HEMI</name>
<keyword evidence="2" id="KW-1185">Reference proteome</keyword>
<accession>A0AAV0WSZ0</accession>
<sequence length="100" mass="12186">MQKLKILEVLWLADEAGLLDEPSERKYWVHPLIENRENSKKFLVFFNDLRKYPEKFFDYYRMSINSFDELLQKVRESISKNYTQLRNPITPEEQLTVTIR</sequence>
<evidence type="ECO:0000313" key="1">
    <source>
        <dbReference type="EMBL" id="CAI6358951.1"/>
    </source>
</evidence>
<reference evidence="1 2" key="1">
    <citation type="submission" date="2023-01" db="EMBL/GenBank/DDBJ databases">
        <authorList>
            <person name="Whitehead M."/>
        </authorList>
    </citation>
    <scope>NUCLEOTIDE SEQUENCE [LARGE SCALE GENOMIC DNA]</scope>
</reference>
<evidence type="ECO:0008006" key="3">
    <source>
        <dbReference type="Google" id="ProtNLM"/>
    </source>
</evidence>
<gene>
    <name evidence="1" type="ORF">MEUPH1_LOCUS14408</name>
</gene>
<dbReference type="Proteomes" id="UP001160148">
    <property type="component" value="Unassembled WGS sequence"/>
</dbReference>
<dbReference type="EMBL" id="CARXXK010000002">
    <property type="protein sequence ID" value="CAI6358951.1"/>
    <property type="molecule type" value="Genomic_DNA"/>
</dbReference>
<dbReference type="AlphaFoldDB" id="A0AAV0WSZ0"/>
<evidence type="ECO:0000313" key="2">
    <source>
        <dbReference type="Proteomes" id="UP001160148"/>
    </source>
</evidence>
<proteinExistence type="predicted"/>
<comment type="caution">
    <text evidence="1">The sequence shown here is derived from an EMBL/GenBank/DDBJ whole genome shotgun (WGS) entry which is preliminary data.</text>
</comment>
<organism evidence="1 2">
    <name type="scientific">Macrosiphum euphorbiae</name>
    <name type="common">potato aphid</name>
    <dbReference type="NCBI Taxonomy" id="13131"/>
    <lineage>
        <taxon>Eukaryota</taxon>
        <taxon>Metazoa</taxon>
        <taxon>Ecdysozoa</taxon>
        <taxon>Arthropoda</taxon>
        <taxon>Hexapoda</taxon>
        <taxon>Insecta</taxon>
        <taxon>Pterygota</taxon>
        <taxon>Neoptera</taxon>
        <taxon>Paraneoptera</taxon>
        <taxon>Hemiptera</taxon>
        <taxon>Sternorrhyncha</taxon>
        <taxon>Aphidomorpha</taxon>
        <taxon>Aphidoidea</taxon>
        <taxon>Aphididae</taxon>
        <taxon>Macrosiphini</taxon>
        <taxon>Macrosiphum</taxon>
    </lineage>
</organism>